<keyword evidence="11" id="KW-1015">Disulfide bond</keyword>
<dbReference type="Pfam" id="PF03016">
    <property type="entry name" value="Exostosin_GT47"/>
    <property type="match status" value="1"/>
</dbReference>
<evidence type="ECO:0000256" key="7">
    <source>
        <dbReference type="ARBA" id="ARBA00022692"/>
    </source>
</evidence>
<dbReference type="InterPro" id="IPR040911">
    <property type="entry name" value="Exostosin_GT47"/>
</dbReference>
<feature type="transmembrane region" description="Helical" evidence="14">
    <location>
        <begin position="524"/>
        <end position="542"/>
    </location>
</feature>
<feature type="transmembrane region" description="Helical" evidence="14">
    <location>
        <begin position="562"/>
        <end position="578"/>
    </location>
</feature>
<organism evidence="16 17">
    <name type="scientific">Pseudolycoriella hygida</name>
    <dbReference type="NCBI Taxonomy" id="35572"/>
    <lineage>
        <taxon>Eukaryota</taxon>
        <taxon>Metazoa</taxon>
        <taxon>Ecdysozoa</taxon>
        <taxon>Arthropoda</taxon>
        <taxon>Hexapoda</taxon>
        <taxon>Insecta</taxon>
        <taxon>Pterygota</taxon>
        <taxon>Neoptera</taxon>
        <taxon>Endopterygota</taxon>
        <taxon>Diptera</taxon>
        <taxon>Nematocera</taxon>
        <taxon>Sciaroidea</taxon>
        <taxon>Sciaridae</taxon>
        <taxon>Pseudolycoriella</taxon>
    </lineage>
</organism>
<accession>A0A9Q0N8V8</accession>
<evidence type="ECO:0000259" key="15">
    <source>
        <dbReference type="PROSITE" id="PS50922"/>
    </source>
</evidence>
<dbReference type="Pfam" id="PF09258">
    <property type="entry name" value="Glyco_transf_64"/>
    <property type="match status" value="1"/>
</dbReference>
<dbReference type="Gene3D" id="3.90.550.10">
    <property type="entry name" value="Spore Coat Polysaccharide Biosynthesis Protein SpsA, Chain A"/>
    <property type="match status" value="1"/>
</dbReference>
<gene>
    <name evidence="16" type="primary">ttv_1</name>
    <name evidence="16" type="ORF">Bhyg_01064</name>
</gene>
<proteinExistence type="inferred from homology"/>
<protein>
    <submittedName>
        <fullName evidence="16">Exostosin-1</fullName>
    </submittedName>
</protein>
<evidence type="ECO:0000256" key="5">
    <source>
        <dbReference type="ARBA" id="ARBA00022448"/>
    </source>
</evidence>
<dbReference type="SMART" id="SM00724">
    <property type="entry name" value="TLC"/>
    <property type="match status" value="1"/>
</dbReference>
<dbReference type="SUPFAM" id="SSF53448">
    <property type="entry name" value="Nucleotide-diphospho-sugar transferases"/>
    <property type="match status" value="1"/>
</dbReference>
<dbReference type="AlphaFoldDB" id="A0A9Q0N8V8"/>
<keyword evidence="5" id="KW-0813">Transport</keyword>
<comment type="caution">
    <text evidence="16">The sequence shown here is derived from an EMBL/GenBank/DDBJ whole genome shotgun (WGS) entry which is preliminary data.</text>
</comment>
<evidence type="ECO:0000256" key="10">
    <source>
        <dbReference type="ARBA" id="ARBA00023136"/>
    </source>
</evidence>
<reference evidence="16" key="1">
    <citation type="submission" date="2022-07" db="EMBL/GenBank/DDBJ databases">
        <authorList>
            <person name="Trinca V."/>
            <person name="Uliana J.V.C."/>
            <person name="Torres T.T."/>
            <person name="Ward R.J."/>
            <person name="Monesi N."/>
        </authorList>
    </citation>
    <scope>NUCLEOTIDE SEQUENCE</scope>
    <source>
        <strain evidence="16">HSMRA1968</strain>
        <tissue evidence="16">Whole embryos</tissue>
    </source>
</reference>
<feature type="transmembrane region" description="Helical" evidence="14">
    <location>
        <begin position="426"/>
        <end position="453"/>
    </location>
</feature>
<dbReference type="GO" id="GO:1901135">
    <property type="term" value="P:carbohydrate derivative metabolic process"/>
    <property type="evidence" value="ECO:0007669"/>
    <property type="project" value="UniProtKB-ARBA"/>
</dbReference>
<comment type="similarity">
    <text evidence="4">Belongs to the glycosyltransferase 47 family.</text>
</comment>
<evidence type="ECO:0000256" key="12">
    <source>
        <dbReference type="PROSITE-ProRule" id="PRU00205"/>
    </source>
</evidence>
<dbReference type="PROSITE" id="PS50922">
    <property type="entry name" value="TLC"/>
    <property type="match status" value="1"/>
</dbReference>
<evidence type="ECO:0000256" key="1">
    <source>
        <dbReference type="ARBA" id="ARBA00004141"/>
    </source>
</evidence>
<feature type="transmembrane region" description="Helical" evidence="14">
    <location>
        <begin position="654"/>
        <end position="677"/>
    </location>
</feature>
<keyword evidence="17" id="KW-1185">Reference proteome</keyword>
<dbReference type="PANTHER" id="PTHR12371:SF11">
    <property type="entry name" value="TRANSLOCATING CHAIN-ASSOCIATED MEMBRANE PROTEIN"/>
    <property type="match status" value="1"/>
</dbReference>
<keyword evidence="9 14" id="KW-1133">Transmembrane helix</keyword>
<dbReference type="GO" id="GO:0045048">
    <property type="term" value="P:protein insertion into ER membrane"/>
    <property type="evidence" value="ECO:0007669"/>
    <property type="project" value="TreeGrafter"/>
</dbReference>
<dbReference type="EMBL" id="WJQU01000001">
    <property type="protein sequence ID" value="KAJ6645855.1"/>
    <property type="molecule type" value="Genomic_DNA"/>
</dbReference>
<dbReference type="GO" id="GO:0005789">
    <property type="term" value="C:endoplasmic reticulum membrane"/>
    <property type="evidence" value="ECO:0007669"/>
    <property type="project" value="UniProtKB-SubCell"/>
</dbReference>
<feature type="region of interest" description="Disordered" evidence="13">
    <location>
        <begin position="726"/>
        <end position="751"/>
    </location>
</feature>
<evidence type="ECO:0000256" key="3">
    <source>
        <dbReference type="ARBA" id="ARBA00005999"/>
    </source>
</evidence>
<feature type="transmembrane region" description="Helical" evidence="14">
    <location>
        <begin position="598"/>
        <end position="615"/>
    </location>
</feature>
<evidence type="ECO:0000256" key="14">
    <source>
        <dbReference type="SAM" id="Phobius"/>
    </source>
</evidence>
<dbReference type="OrthoDB" id="3053196at2759"/>
<keyword evidence="10 12" id="KW-0472">Membrane</keyword>
<keyword evidence="6" id="KW-0808">Transferase</keyword>
<evidence type="ECO:0000256" key="9">
    <source>
        <dbReference type="ARBA" id="ARBA00022989"/>
    </source>
</evidence>
<evidence type="ECO:0000256" key="11">
    <source>
        <dbReference type="ARBA" id="ARBA00023157"/>
    </source>
</evidence>
<evidence type="ECO:0000313" key="16">
    <source>
        <dbReference type="EMBL" id="KAJ6645855.1"/>
    </source>
</evidence>
<evidence type="ECO:0000256" key="8">
    <source>
        <dbReference type="ARBA" id="ARBA00022927"/>
    </source>
</evidence>
<feature type="transmembrane region" description="Helical" evidence="14">
    <location>
        <begin position="683"/>
        <end position="704"/>
    </location>
</feature>
<dbReference type="InterPro" id="IPR029044">
    <property type="entry name" value="Nucleotide-diphossugar_trans"/>
</dbReference>
<dbReference type="GO" id="GO:0016757">
    <property type="term" value="F:glycosyltransferase activity"/>
    <property type="evidence" value="ECO:0007669"/>
    <property type="project" value="InterPro"/>
</dbReference>
<dbReference type="InterPro" id="IPR016447">
    <property type="entry name" value="Translocation_assoc_membrane"/>
</dbReference>
<feature type="domain" description="TLC" evidence="15">
    <location>
        <begin position="518"/>
        <end position="713"/>
    </location>
</feature>
<name>A0A9Q0N8V8_9DIPT</name>
<dbReference type="GO" id="GO:0006616">
    <property type="term" value="P:SRP-dependent cotranslational protein targeting to membrane, translocation"/>
    <property type="evidence" value="ECO:0007669"/>
    <property type="project" value="InterPro"/>
</dbReference>
<evidence type="ECO:0000256" key="4">
    <source>
        <dbReference type="ARBA" id="ARBA00010271"/>
    </source>
</evidence>
<feature type="compositionally biased region" description="Basic and acidic residues" evidence="13">
    <location>
        <begin position="726"/>
        <end position="740"/>
    </location>
</feature>
<dbReference type="InterPro" id="IPR015338">
    <property type="entry name" value="GT64_dom"/>
</dbReference>
<dbReference type="Pfam" id="PF03798">
    <property type="entry name" value="TRAM_LAG1_CLN8"/>
    <property type="match status" value="1"/>
</dbReference>
<dbReference type="PANTHER" id="PTHR12371">
    <property type="entry name" value="TRANSLOCATION ASSOCIATED MEMBRANE PROTEIN"/>
    <property type="match status" value="1"/>
</dbReference>
<dbReference type="Proteomes" id="UP001151699">
    <property type="component" value="Chromosome A"/>
</dbReference>
<keyword evidence="8" id="KW-0653">Protein transport</keyword>
<feature type="transmembrane region" description="Helical" evidence="14">
    <location>
        <begin position="484"/>
        <end position="503"/>
    </location>
</feature>
<comment type="similarity">
    <text evidence="3">Belongs to the TRAM family.</text>
</comment>
<comment type="subcellular location">
    <subcellularLocation>
        <location evidence="2">Endoplasmic reticulum membrane</location>
        <topology evidence="2">Single-pass type II membrane protein</topology>
    </subcellularLocation>
    <subcellularLocation>
        <location evidence="1">Membrane</location>
        <topology evidence="1">Multi-pass membrane protein</topology>
    </subcellularLocation>
</comment>
<evidence type="ECO:0000256" key="2">
    <source>
        <dbReference type="ARBA" id="ARBA00004648"/>
    </source>
</evidence>
<evidence type="ECO:0000256" key="6">
    <source>
        <dbReference type="ARBA" id="ARBA00022679"/>
    </source>
</evidence>
<evidence type="ECO:0000256" key="13">
    <source>
        <dbReference type="SAM" id="MobiDB-lite"/>
    </source>
</evidence>
<keyword evidence="7 12" id="KW-0812">Transmembrane</keyword>
<sequence>MYKYDYETLLQNSTFCLVPRGRRLGSFRFLEALQAGCIPVLLSNSWVLPFESKIDWKQAAIWADERLLLQVPEVVRSISETRILALRQQTQVLWERYFGSIEKIVFTTFEIIRERLPDYPQRNGLIWNTSPGALLTLPTYTDSCRNMPYLLDILGHEPGHNFTAVIFVQIGVQLTPSSALYRLVKSITKSQFVDRLIIIWASDRPIPSKKKWPNTAIPLHILSSIVNDERPTISQRFYPHSLIQTDAVLSLDEDAILNTDELDFAYRVWRDFPDRIVGYPARAHFWDDSKNAWGYTSKWTNYYSIVLTGAAFYHRYYNYVYSNWLSLLLLKTVQQSSNCEDILMNLLVSHVTRKPPIKVTQRKGYKDRESGRSPWNDPDHFIQRQSCLNTFAAVFGMALKPGLGRKSSKNPPILSHEFVIQNHADIVSCIAMIFVIGLMLQATSSIASVFVALHHSITGADPTQENPRGIPYTYESGWRDWCAVFFYTLICIIMHAVLQEYVIDKISKRLHLSKFKLSRFNDSSQLIFFYAMSFLWGFDVILREGYIGKASSLWENYPEHPMIFLHKLFFIIQLAYYLHMLPELYFQKVKKEDQQPKIIQSIVSFSFVALAYYLNFHRIGLVLLTLHYLSEVISHVFVLVEIFDRDDKYVKLNIISRIVFVFTRFATMVLSVLTFYYKIENSPLSLVALAAICVLQGYLVFQFINDVLKAKRASLAEQSLPKKKVIKTEKSKKERKRESDLPEADQDTGRKPETKKNFFQQIVLCECWRAINFFFFNWRSVLPNMHKVECQTLKDQKLNEQMAMISKLEEDMKQKRKAKKNRKGLMKPEKISKVVETYGDIEIVQHLCPLLEPVNDINDFEYS</sequence>
<evidence type="ECO:0000313" key="17">
    <source>
        <dbReference type="Proteomes" id="UP001151699"/>
    </source>
</evidence>
<dbReference type="InterPro" id="IPR006634">
    <property type="entry name" value="TLC-dom"/>
</dbReference>